<protein>
    <submittedName>
        <fullName evidence="2">Uncharacterized protein</fullName>
    </submittedName>
</protein>
<keyword evidence="1" id="KW-1133">Transmembrane helix</keyword>
<dbReference type="Proteomes" id="UP000598217">
    <property type="component" value="Unassembled WGS sequence"/>
</dbReference>
<proteinExistence type="predicted"/>
<evidence type="ECO:0000313" key="3">
    <source>
        <dbReference type="Proteomes" id="UP000598217"/>
    </source>
</evidence>
<gene>
    <name evidence="2" type="ORF">H4W79_004791</name>
</gene>
<keyword evidence="1" id="KW-0812">Transmembrane</keyword>
<keyword evidence="1" id="KW-0472">Membrane</keyword>
<evidence type="ECO:0000256" key="1">
    <source>
        <dbReference type="SAM" id="Phobius"/>
    </source>
</evidence>
<accession>A0ABR9HNJ1</accession>
<comment type="caution">
    <text evidence="2">The sequence shown here is derived from an EMBL/GenBank/DDBJ whole genome shotgun (WGS) entry which is preliminary data.</text>
</comment>
<feature type="transmembrane region" description="Helical" evidence="1">
    <location>
        <begin position="7"/>
        <end position="24"/>
    </location>
</feature>
<sequence>MDERRRFRLILLCMLPPMLLIQLVDFPANWIGAALWWALILAWAEWYRRRKARANTHQATSESEDEAAP</sequence>
<organism evidence="2 3">
    <name type="scientific">Nocardiopsis terrae</name>
    <dbReference type="NCBI Taxonomy" id="372655"/>
    <lineage>
        <taxon>Bacteria</taxon>
        <taxon>Bacillati</taxon>
        <taxon>Actinomycetota</taxon>
        <taxon>Actinomycetes</taxon>
        <taxon>Streptosporangiales</taxon>
        <taxon>Nocardiopsidaceae</taxon>
        <taxon>Nocardiopsis</taxon>
    </lineage>
</organism>
<feature type="transmembrane region" description="Helical" evidence="1">
    <location>
        <begin position="30"/>
        <end position="47"/>
    </location>
</feature>
<evidence type="ECO:0000313" key="2">
    <source>
        <dbReference type="EMBL" id="MBE1460577.1"/>
    </source>
</evidence>
<reference evidence="2 3" key="1">
    <citation type="submission" date="2020-10" db="EMBL/GenBank/DDBJ databases">
        <title>Sequencing the genomes of 1000 actinobacteria strains.</title>
        <authorList>
            <person name="Klenk H.-P."/>
        </authorList>
    </citation>
    <scope>NUCLEOTIDE SEQUENCE [LARGE SCALE GENOMIC DNA]</scope>
    <source>
        <strain evidence="2 3">DSM 45157</strain>
    </source>
</reference>
<dbReference type="EMBL" id="JADBDY010000001">
    <property type="protein sequence ID" value="MBE1460577.1"/>
    <property type="molecule type" value="Genomic_DNA"/>
</dbReference>
<keyword evidence="3" id="KW-1185">Reference proteome</keyword>
<name>A0ABR9HNJ1_9ACTN</name>